<name>A0A1P8UL83_9GAMM</name>
<dbReference type="Gene3D" id="3.90.550.10">
    <property type="entry name" value="Spore Coat Polysaccharide Biosynthesis Protein SpsA, Chain A"/>
    <property type="match status" value="2"/>
</dbReference>
<dbReference type="Gene3D" id="3.40.50.2000">
    <property type="entry name" value="Glycogen Phosphorylase B"/>
    <property type="match status" value="1"/>
</dbReference>
<keyword evidence="3" id="KW-1185">Reference proteome</keyword>
<evidence type="ECO:0000313" key="2">
    <source>
        <dbReference type="EMBL" id="APZ44607.1"/>
    </source>
</evidence>
<dbReference type="InterPro" id="IPR001173">
    <property type="entry name" value="Glyco_trans_2-like"/>
</dbReference>
<proteinExistence type="predicted"/>
<dbReference type="PANTHER" id="PTHR43179:SF7">
    <property type="entry name" value="RHAMNOSYLTRANSFERASE WBBL"/>
    <property type="match status" value="1"/>
</dbReference>
<organism evidence="2 3">
    <name type="scientific">Acidihalobacter ferrooxydans</name>
    <dbReference type="NCBI Taxonomy" id="1765967"/>
    <lineage>
        <taxon>Bacteria</taxon>
        <taxon>Pseudomonadati</taxon>
        <taxon>Pseudomonadota</taxon>
        <taxon>Gammaproteobacteria</taxon>
        <taxon>Chromatiales</taxon>
        <taxon>Ectothiorhodospiraceae</taxon>
        <taxon>Acidihalobacter</taxon>
    </lineage>
</organism>
<dbReference type="PANTHER" id="PTHR43179">
    <property type="entry name" value="RHAMNOSYLTRANSFERASE WBBL"/>
    <property type="match status" value="1"/>
</dbReference>
<feature type="domain" description="Glycosyltransferase 2-like" evidence="1">
    <location>
        <begin position="116"/>
        <end position="299"/>
    </location>
</feature>
<dbReference type="Proteomes" id="UP000243807">
    <property type="component" value="Chromosome"/>
</dbReference>
<accession>A0A1P8UL83</accession>
<sequence length="745" mass="83439">MRSLPYTGTAIAVRKDVFERLGGFDPAYEGCEEYEFMLRTYELLGAESIGHVSGALVTHDPLIESSGRPLEEVLVTVRQAVAEHLQRLGIRAQVEPGSLPATSRVRYLHDAQPLVSIIIPTRNQRDVLQRCLESLLSHTAWPNYEIMVVDNGSDEAEALQYLEGLKALEDELGGRLRVLDYPQSFNYSAMNNLAAAEARGEYLLLLNNDTAALHEDWLDAMMSHAQRPEVGVVGAKLLYPDGKVQHAGVILGMKGPAEHVYIGQDAKLPGHYGRLQLDQNLSAVTGACLLVRKSLFEQVDGLDAKELAVSYSDIDLCLKIGKLGKRIVWTPYAVLMHEGSKSQTGGVEAAPDPVKARRFDAEQAVMYRRWLPEMRADPAYNRCLSLAATDVVPEPDPALRWDPDWRPVPRIITQPADHEGCGEYRIIAPTRALVNAGLVQGEASQRIYSPPELARLRPDALVLQRQIEAHQLEAMERHKRFNDPFCIYEIDDLVTNLPVKSVHKKHLPKDMHKRLRRAVGLCDRLVVATDVLAEAYADLCSDVRVAPNHIEDARWGHLRPRRGVGKRPRVGWAGGISHSGDLDLIAGVIETLKDEVDWVFLGMCPERIRPFVSEFHAPVSLDAYPATLAGLDLDLAVAPLEDVPFNNAKSHLRLLEYGILGYPVVCSDLTPYRGEYPVTRVRNRHRDWVEAIRAHIDDLDATHRAGDRLREYVRAHWLLEHNLDTWLGAWLPDENGRPVRPDKKV</sequence>
<dbReference type="EMBL" id="CP019434">
    <property type="protein sequence ID" value="APZ44607.1"/>
    <property type="molecule type" value="Genomic_DNA"/>
</dbReference>
<evidence type="ECO:0000313" key="3">
    <source>
        <dbReference type="Proteomes" id="UP000243807"/>
    </source>
</evidence>
<dbReference type="Pfam" id="PF00535">
    <property type="entry name" value="Glycos_transf_2"/>
    <property type="match status" value="1"/>
</dbReference>
<keyword evidence="2" id="KW-0808">Transferase</keyword>
<dbReference type="CDD" id="cd04186">
    <property type="entry name" value="GT_2_like_c"/>
    <property type="match status" value="1"/>
</dbReference>
<dbReference type="KEGG" id="afy:BW247_07725"/>
<protein>
    <submittedName>
        <fullName evidence="2">Glycosyl transferase</fullName>
    </submittedName>
</protein>
<evidence type="ECO:0000259" key="1">
    <source>
        <dbReference type="Pfam" id="PF00535"/>
    </source>
</evidence>
<dbReference type="STRING" id="1765967.BW247_07725"/>
<dbReference type="AlphaFoldDB" id="A0A1P8UL83"/>
<dbReference type="InterPro" id="IPR029044">
    <property type="entry name" value="Nucleotide-diphossugar_trans"/>
</dbReference>
<dbReference type="SUPFAM" id="SSF53756">
    <property type="entry name" value="UDP-Glycosyltransferase/glycogen phosphorylase"/>
    <property type="match status" value="1"/>
</dbReference>
<reference evidence="2 3" key="1">
    <citation type="submission" date="2017-01" db="EMBL/GenBank/DDBJ databases">
        <title>Draft sequence of Acidihalobacter ferrooxidans strain DSM 14175 (strain V8).</title>
        <authorList>
            <person name="Khaleque H.N."/>
            <person name="Ramsay J.P."/>
            <person name="Murphy R.J.T."/>
            <person name="Kaksonen A.H."/>
            <person name="Boxall N.J."/>
            <person name="Watkin E.L.J."/>
        </authorList>
    </citation>
    <scope>NUCLEOTIDE SEQUENCE [LARGE SCALE GENOMIC DNA]</scope>
    <source>
        <strain evidence="2 3">V8</strain>
    </source>
</reference>
<dbReference type="GO" id="GO:0016740">
    <property type="term" value="F:transferase activity"/>
    <property type="evidence" value="ECO:0007669"/>
    <property type="project" value="UniProtKB-KW"/>
</dbReference>
<dbReference type="SUPFAM" id="SSF53448">
    <property type="entry name" value="Nucleotide-diphospho-sugar transferases"/>
    <property type="match status" value="2"/>
</dbReference>
<gene>
    <name evidence="2" type="ORF">BW247_07725</name>
</gene>